<reference evidence="4" key="1">
    <citation type="journal article" date="2019" name="Int. J. Syst. Evol. Microbiol.">
        <title>The Global Catalogue of Microorganisms (GCM) 10K type strain sequencing project: providing services to taxonomists for standard genome sequencing and annotation.</title>
        <authorList>
            <consortium name="The Broad Institute Genomics Platform"/>
            <consortium name="The Broad Institute Genome Sequencing Center for Infectious Disease"/>
            <person name="Wu L."/>
            <person name="Ma J."/>
        </authorList>
    </citation>
    <scope>NUCLEOTIDE SEQUENCE [LARGE SCALE GENOMIC DNA]</scope>
    <source>
        <strain evidence="4">CECT 7649</strain>
    </source>
</reference>
<evidence type="ECO:0000313" key="4">
    <source>
        <dbReference type="Proteomes" id="UP001596496"/>
    </source>
</evidence>
<comment type="caution">
    <text evidence="3">The sequence shown here is derived from an EMBL/GenBank/DDBJ whole genome shotgun (WGS) entry which is preliminary data.</text>
</comment>
<dbReference type="InterPro" id="IPR048567">
    <property type="entry name" value="CyanoTRADDas_TM"/>
</dbReference>
<keyword evidence="4" id="KW-1185">Reference proteome</keyword>
<protein>
    <recommendedName>
        <fullName evidence="2">Cyanobacterial TRADD-N associated 2 transmembrane domain-containing protein</fullName>
    </recommendedName>
</protein>
<feature type="domain" description="Cyanobacterial TRADD-N associated 2 transmembrane" evidence="2">
    <location>
        <begin position="129"/>
        <end position="188"/>
    </location>
</feature>
<dbReference type="Pfam" id="PF20712">
    <property type="entry name" value="CyanoTRADDas_TM"/>
    <property type="match status" value="1"/>
</dbReference>
<feature type="transmembrane region" description="Helical" evidence="1">
    <location>
        <begin position="58"/>
        <end position="76"/>
    </location>
</feature>
<feature type="transmembrane region" description="Helical" evidence="1">
    <location>
        <begin position="165"/>
        <end position="183"/>
    </location>
</feature>
<dbReference type="Proteomes" id="UP001596496">
    <property type="component" value="Unassembled WGS sequence"/>
</dbReference>
<feature type="transmembrane region" description="Helical" evidence="1">
    <location>
        <begin position="139"/>
        <end position="159"/>
    </location>
</feature>
<dbReference type="EMBL" id="JBHTCG010000005">
    <property type="protein sequence ID" value="MFC7382437.1"/>
    <property type="molecule type" value="Genomic_DNA"/>
</dbReference>
<dbReference type="RefSeq" id="WP_380825690.1">
    <property type="nucleotide sequence ID" value="NZ_JBHTCG010000005.1"/>
</dbReference>
<evidence type="ECO:0000259" key="2">
    <source>
        <dbReference type="Pfam" id="PF20712"/>
    </source>
</evidence>
<evidence type="ECO:0000256" key="1">
    <source>
        <dbReference type="SAM" id="Phobius"/>
    </source>
</evidence>
<organism evidence="3 4">
    <name type="scientific">Sphaerisporangium rhizosphaerae</name>
    <dbReference type="NCBI Taxonomy" id="2269375"/>
    <lineage>
        <taxon>Bacteria</taxon>
        <taxon>Bacillati</taxon>
        <taxon>Actinomycetota</taxon>
        <taxon>Actinomycetes</taxon>
        <taxon>Streptosporangiales</taxon>
        <taxon>Streptosporangiaceae</taxon>
        <taxon>Sphaerisporangium</taxon>
    </lineage>
</organism>
<proteinExistence type="predicted"/>
<keyword evidence="1" id="KW-0472">Membrane</keyword>
<keyword evidence="1" id="KW-1133">Transmembrane helix</keyword>
<accession>A0ABW2P0F6</accession>
<gene>
    <name evidence="3" type="ORF">ACFQSB_09510</name>
</gene>
<keyword evidence="1" id="KW-0812">Transmembrane</keyword>
<name>A0ABW2P0F6_9ACTN</name>
<evidence type="ECO:0000313" key="3">
    <source>
        <dbReference type="EMBL" id="MFC7382437.1"/>
    </source>
</evidence>
<sequence length="282" mass="30684">MDGTRTHEACRAGQHATYGPLGFFPEQLGRATPFLVSLSIFVLTMTLGDLVLPPKTPLGVKICLWVSLLLFAIIVAKVTSRWRQERIEQTAHDLQEIRIADEPLREGHLELSPLWTATQSRMNFYHNLAINHARQSFRAAQIAILAGFAVLLIAVTIAVTNHKAAGVAAALGAISAALGAYIARTFLRSQETAAGHLHTYFDQPVRFSRYLAVERLINEMKDLEPDQRAAISGELLRTIIAPDMVPSGEPSGAAAPPEHDGSGVLAALSRIRRAHGAVPRKP</sequence>